<feature type="region of interest" description="Disordered" evidence="1">
    <location>
        <begin position="230"/>
        <end position="265"/>
    </location>
</feature>
<gene>
    <name evidence="2" type="ORF">H072_6576</name>
</gene>
<evidence type="ECO:0000256" key="1">
    <source>
        <dbReference type="SAM" id="MobiDB-lite"/>
    </source>
</evidence>
<dbReference type="OMA" id="FRTYNED"/>
<feature type="region of interest" description="Disordered" evidence="1">
    <location>
        <begin position="161"/>
        <end position="184"/>
    </location>
</feature>
<dbReference type="STRING" id="1284197.S8A9D7"/>
<dbReference type="PANTHER" id="PTHR37015:SF2">
    <property type="entry name" value="REVERSE TRANSCRIPTASE DOMAIN-CONTAINING PROTEIN"/>
    <property type="match status" value="1"/>
</dbReference>
<dbReference type="HOGENOM" id="CLU_008952_0_0_1"/>
<dbReference type="EMBL" id="AQGS01000464">
    <property type="protein sequence ID" value="EPS39630.1"/>
    <property type="molecule type" value="Genomic_DNA"/>
</dbReference>
<organism evidence="2 3">
    <name type="scientific">Dactylellina haptotyla (strain CBS 200.50)</name>
    <name type="common">Nematode-trapping fungus</name>
    <name type="synonym">Monacrosporium haptotylum</name>
    <dbReference type="NCBI Taxonomy" id="1284197"/>
    <lineage>
        <taxon>Eukaryota</taxon>
        <taxon>Fungi</taxon>
        <taxon>Dikarya</taxon>
        <taxon>Ascomycota</taxon>
        <taxon>Pezizomycotina</taxon>
        <taxon>Orbiliomycetes</taxon>
        <taxon>Orbiliales</taxon>
        <taxon>Orbiliaceae</taxon>
        <taxon>Dactylellina</taxon>
    </lineage>
</organism>
<name>S8A9D7_DACHA</name>
<feature type="compositionally biased region" description="Acidic residues" evidence="1">
    <location>
        <begin position="240"/>
        <end position="265"/>
    </location>
</feature>
<sequence length="1004" mass="115981">MDNTKTFTEVNAIADTRNLVTAVKLRELYLKKKELEDLILPILERLEKAPTEKEKVEILIEENKKKDSILQHTVFDSYGNAPDILAMSENDPAISDQVFKPQRVHGESALRKREFESFGFTVFQKANRDHYEELRKWQYTSLFGSIFNEWMNFEGKADLPDDDADGVKTPRSDDESTVNVAGSMNRPEKYIQKAELEGIIFTANPIAKPEEYIKYLEKLFEEVAEEGKAKAKKPSLRLDSEDEDDDGEDEDQAQAGSLEDDDDDYNYLEAWGGQLPTLKRLRNTIGRFSGSFRKHTSLARVDVKQSIHGLVSGELLTEAKKAACKEILLSDVILDEIAMVLTLRLREIENWKYSEPSVQLNFRRHLNGKYRCYADESLLDAIFLQWIGVKWGIELRRVLGIVHRSAAWYRPENLIDAARQEVRSTMLPLEEEKAASNSIDMQRKSFMKEFFLTLLPESLYDFRTYNEDGDAVDQEKKENDKLRRARNEELKQMLLQRLLIDRQYSDAISPGKTFTVVQADAFRFAQSQSHEIILALMKFIGVTNHWLAFFKSFLKLPARFEVGGEVRESKRGVPISHPLGLVFGEVQLFLMEFAVNRATKGNLGVFRMHDDFWWWGADEKQCEKAWETINEYSALAGTEWNLDKSGCVRMISPSAEADTTVSSSTLPTGEISWGFIKLGTDGIWKVKQDEVEKHIQEMKLQMDSQKSILGVISAYNRYMKFFVRNFGKPARAFGKQHVEQIIAAINKIHSALFPDHNGDVLAYVTSLVNSRFGEELAEPLVPAWLYIPVANGGLGVRNPFFDIYPILQSYKIEEETYERERKYGAFYTPHNFKQCLKKDKKEYEIARDQWLKKPKPAKVAWEQDVSDDWFDGMKEYLASREASRSSRHRRKPHPFITFDEFILGRRAKFTYWGDVWKGLSETPDQTFRYRFPEVITKGLSSSGWSSTDWLKSDYAKTTPYWRSWLLSFGEQVLDIFGGFYIVGEGRLPTAMIDIYTNQKTKWDQ</sequence>
<feature type="compositionally biased region" description="Basic and acidic residues" evidence="1">
    <location>
        <begin position="161"/>
        <end position="174"/>
    </location>
</feature>
<evidence type="ECO:0008006" key="4">
    <source>
        <dbReference type="Google" id="ProtNLM"/>
    </source>
</evidence>
<dbReference type="Proteomes" id="UP000015100">
    <property type="component" value="Unassembled WGS sequence"/>
</dbReference>
<comment type="caution">
    <text evidence="2">The sequence shown here is derived from an EMBL/GenBank/DDBJ whole genome shotgun (WGS) entry which is preliminary data.</text>
</comment>
<keyword evidence="3" id="KW-1185">Reference proteome</keyword>
<evidence type="ECO:0000313" key="2">
    <source>
        <dbReference type="EMBL" id="EPS39630.1"/>
    </source>
</evidence>
<dbReference type="AlphaFoldDB" id="S8A9D7"/>
<dbReference type="PANTHER" id="PTHR37015">
    <property type="entry name" value="REVERSE TRANSCRIPTASE DOMAIN-CONTAINING PROTEIN"/>
    <property type="match status" value="1"/>
</dbReference>
<dbReference type="OrthoDB" id="74545at2759"/>
<protein>
    <recommendedName>
        <fullName evidence="4">Reverse transcriptase domain-containing protein</fullName>
    </recommendedName>
</protein>
<proteinExistence type="predicted"/>
<reference evidence="2 3" key="1">
    <citation type="journal article" date="2013" name="PLoS Genet.">
        <title>Genomic mechanisms accounting for the adaptation to parasitism in nematode-trapping fungi.</title>
        <authorList>
            <person name="Meerupati T."/>
            <person name="Andersson K.M."/>
            <person name="Friman E."/>
            <person name="Kumar D."/>
            <person name="Tunlid A."/>
            <person name="Ahren D."/>
        </authorList>
    </citation>
    <scope>NUCLEOTIDE SEQUENCE [LARGE SCALE GENOMIC DNA]</scope>
    <source>
        <strain evidence="2 3">CBS 200.50</strain>
    </source>
</reference>
<dbReference type="eggNOG" id="ENOG502QSPR">
    <property type="taxonomic scope" value="Eukaryota"/>
</dbReference>
<evidence type="ECO:0000313" key="3">
    <source>
        <dbReference type="Proteomes" id="UP000015100"/>
    </source>
</evidence>
<accession>S8A9D7</accession>
<reference evidence="3" key="2">
    <citation type="submission" date="2013-04" db="EMBL/GenBank/DDBJ databases">
        <title>Genomic mechanisms accounting for the adaptation to parasitism in nematode-trapping fungi.</title>
        <authorList>
            <person name="Ahren D.G."/>
        </authorList>
    </citation>
    <scope>NUCLEOTIDE SEQUENCE [LARGE SCALE GENOMIC DNA]</scope>
    <source>
        <strain evidence="3">CBS 200.50</strain>
    </source>
</reference>